<evidence type="ECO:0000259" key="2">
    <source>
        <dbReference type="Pfam" id="PF08223"/>
    </source>
</evidence>
<gene>
    <name evidence="4" type="ORF">RM532_03250</name>
</gene>
<evidence type="ECO:0000313" key="5">
    <source>
        <dbReference type="Proteomes" id="UP001251857"/>
    </source>
</evidence>
<dbReference type="Gene3D" id="1.20.58.1460">
    <property type="match status" value="1"/>
</dbReference>
<dbReference type="InterPro" id="IPR012906">
    <property type="entry name" value="PaaX-like_N"/>
</dbReference>
<dbReference type="PANTHER" id="PTHR30319">
    <property type="entry name" value="PHENYLACETIC ACID REGULATOR-RELATED TRANSCRIPTIONAL REPRESSOR"/>
    <property type="match status" value="1"/>
</dbReference>
<proteinExistence type="predicted"/>
<dbReference type="PANTHER" id="PTHR30319:SF1">
    <property type="entry name" value="TRANSCRIPTIONAL REPRESSOR PAAX"/>
    <property type="match status" value="1"/>
</dbReference>
<feature type="domain" description="Transcriptional repressor PaaX-like C-terminal" evidence="2">
    <location>
        <begin position="193"/>
        <end position="283"/>
    </location>
</feature>
<evidence type="ECO:0000259" key="3">
    <source>
        <dbReference type="Pfam" id="PF20803"/>
    </source>
</evidence>
<evidence type="ECO:0000259" key="1">
    <source>
        <dbReference type="Pfam" id="PF07848"/>
    </source>
</evidence>
<feature type="domain" description="Transcriptional repressor PaaX-like N-terminal" evidence="1">
    <location>
        <begin position="19"/>
        <end position="87"/>
    </location>
</feature>
<dbReference type="Pfam" id="PF20803">
    <property type="entry name" value="PaaX_M"/>
    <property type="match status" value="1"/>
</dbReference>
<name>A0ABU3BXE1_9GAMM</name>
<feature type="domain" description="Transcriptional repressor PaaX-like central Cas2-like" evidence="3">
    <location>
        <begin position="106"/>
        <end position="179"/>
    </location>
</feature>
<dbReference type="InterPro" id="IPR048846">
    <property type="entry name" value="PaaX-like_central"/>
</dbReference>
<dbReference type="Pfam" id="PF07848">
    <property type="entry name" value="PaaX"/>
    <property type="match status" value="1"/>
</dbReference>
<dbReference type="EMBL" id="JAVRIB010000003">
    <property type="protein sequence ID" value="MDT0633968.1"/>
    <property type="molecule type" value="Genomic_DNA"/>
</dbReference>
<dbReference type="Proteomes" id="UP001251857">
    <property type="component" value="Unassembled WGS sequence"/>
</dbReference>
<dbReference type="Pfam" id="PF08223">
    <property type="entry name" value="PaaX_C"/>
    <property type="match status" value="1"/>
</dbReference>
<organism evidence="4 5">
    <name type="scientific">Spectribacter hydrogenoxidans</name>
    <dbReference type="NCBI Taxonomy" id="3075608"/>
    <lineage>
        <taxon>Bacteria</taxon>
        <taxon>Pseudomonadati</taxon>
        <taxon>Pseudomonadota</taxon>
        <taxon>Gammaproteobacteria</taxon>
        <taxon>Salinisphaerales</taxon>
        <taxon>Salinisphaeraceae</taxon>
        <taxon>Spectribacter</taxon>
    </lineage>
</organism>
<dbReference type="SUPFAM" id="SSF46785">
    <property type="entry name" value="Winged helix' DNA-binding domain"/>
    <property type="match status" value="1"/>
</dbReference>
<dbReference type="Gene3D" id="1.10.10.10">
    <property type="entry name" value="Winged helix-like DNA-binding domain superfamily/Winged helix DNA-binding domain"/>
    <property type="match status" value="1"/>
</dbReference>
<comment type="caution">
    <text evidence="4">The sequence shown here is derived from an EMBL/GenBank/DDBJ whole genome shotgun (WGS) entry which is preliminary data.</text>
</comment>
<dbReference type="InterPro" id="IPR036388">
    <property type="entry name" value="WH-like_DNA-bd_sf"/>
</dbReference>
<dbReference type="Gene3D" id="3.30.70.2650">
    <property type="match status" value="1"/>
</dbReference>
<sequence length="321" mass="37167">MNQSLQRHIDDLVHRARPRAKSLIVSLLGDVIEPRGGSFWVGTLINLMAPFDVNERSVRTSLQRLTQEGWLDAERHGRRSRYHLTRTGRARILQARRRFYEPPLDQWHGQWLVAFAPPGSLQGWQRSRLRQLLDWEGYSMIASGLFVHPLGSRETMAEILSELELEQKVFVFVSESIDAPTLRTLRDGISDFWDLEDAESRYLDFESHFSNWLPVLEDDRGDSRPAQYFQTRLLAIHLFRRASLHAPRLPSSLFPSDWAGLRAYETCRSLYLRAWAGADEYIEAVRAEAGEPAAELDREFFERFGGLRDRDRVGSQSRANE</sequence>
<keyword evidence="5" id="KW-1185">Reference proteome</keyword>
<dbReference type="InterPro" id="IPR011965">
    <property type="entry name" value="PaaX_trns_reg"/>
</dbReference>
<accession>A0ABU3BXE1</accession>
<dbReference type="InterPro" id="IPR036390">
    <property type="entry name" value="WH_DNA-bd_sf"/>
</dbReference>
<dbReference type="InterPro" id="IPR013225">
    <property type="entry name" value="PaaX_C"/>
</dbReference>
<dbReference type="PIRSF" id="PIRSF020623">
    <property type="entry name" value="PaaX"/>
    <property type="match status" value="1"/>
</dbReference>
<reference evidence="4 5" key="1">
    <citation type="submission" date="2023-09" db="EMBL/GenBank/DDBJ databases">
        <authorList>
            <person name="Rey-Velasco X."/>
        </authorList>
    </citation>
    <scope>NUCLEOTIDE SEQUENCE [LARGE SCALE GENOMIC DNA]</scope>
    <source>
        <strain evidence="4 5">W335</strain>
    </source>
</reference>
<dbReference type="RefSeq" id="WP_311651703.1">
    <property type="nucleotide sequence ID" value="NZ_JAVRIB010000003.1"/>
</dbReference>
<evidence type="ECO:0000313" key="4">
    <source>
        <dbReference type="EMBL" id="MDT0633968.1"/>
    </source>
</evidence>
<protein>
    <submittedName>
        <fullName evidence="4">PaaX family transcriptional regulator C-terminal domain-containing protein</fullName>
    </submittedName>
</protein>